<dbReference type="GO" id="GO:0003676">
    <property type="term" value="F:nucleic acid binding"/>
    <property type="evidence" value="ECO:0007669"/>
    <property type="project" value="InterPro"/>
</dbReference>
<keyword evidence="3" id="KW-0507">mRNA processing</keyword>
<organism evidence="6 7">
    <name type="scientific">Pipistrellus kuhlii</name>
    <name type="common">Kuhl's pipistrelle</name>
    <dbReference type="NCBI Taxonomy" id="59472"/>
    <lineage>
        <taxon>Eukaryota</taxon>
        <taxon>Metazoa</taxon>
        <taxon>Chordata</taxon>
        <taxon>Craniata</taxon>
        <taxon>Vertebrata</taxon>
        <taxon>Euteleostomi</taxon>
        <taxon>Mammalia</taxon>
        <taxon>Eutheria</taxon>
        <taxon>Laurasiatheria</taxon>
        <taxon>Chiroptera</taxon>
        <taxon>Yangochiroptera</taxon>
        <taxon>Vespertilionidae</taxon>
        <taxon>Pipistrellus</taxon>
    </lineage>
</organism>
<dbReference type="GO" id="GO:0005681">
    <property type="term" value="C:spliceosomal complex"/>
    <property type="evidence" value="ECO:0007669"/>
    <property type="project" value="TreeGrafter"/>
</dbReference>
<sequence>MIQNRRIPSEKGADRKPRAKAVPNEADYEAVPVEAGGLAMLQGMGWKPGQGIGCTFSEVVRLHVNTPRPKGLGLITNQIELQALAPTSPLRLLRPDAEHEEDKEDQPPGLAPGGAVVDLSGPPRGLYGI</sequence>
<dbReference type="Proteomes" id="UP000558488">
    <property type="component" value="Unassembled WGS sequence"/>
</dbReference>
<evidence type="ECO:0000256" key="2">
    <source>
        <dbReference type="ARBA" id="ARBA00023242"/>
    </source>
</evidence>
<gene>
    <name evidence="6" type="ORF">mPipKuh1_009961</name>
</gene>
<comment type="similarity">
    <text evidence="3">Belongs to the MOS2 family.</text>
</comment>
<dbReference type="GO" id="GO:0000398">
    <property type="term" value="P:mRNA splicing, via spliceosome"/>
    <property type="evidence" value="ECO:0007669"/>
    <property type="project" value="UniProtKB-UniRule"/>
</dbReference>
<feature type="region of interest" description="Disordered" evidence="4">
    <location>
        <begin position="95"/>
        <end position="129"/>
    </location>
</feature>
<accession>A0A7J7SFX4</accession>
<feature type="region of interest" description="Disordered" evidence="4">
    <location>
        <begin position="1"/>
        <end position="25"/>
    </location>
</feature>
<dbReference type="EMBL" id="JACAGB010000041">
    <property type="protein sequence ID" value="KAF6287268.1"/>
    <property type="molecule type" value="Genomic_DNA"/>
</dbReference>
<dbReference type="PANTHER" id="PTHR15818">
    <property type="entry name" value="G PATCH AND KOW-CONTAINING"/>
    <property type="match status" value="1"/>
</dbReference>
<dbReference type="PROSITE" id="PS50174">
    <property type="entry name" value="G_PATCH"/>
    <property type="match status" value="1"/>
</dbReference>
<keyword evidence="2 3" id="KW-0539">Nucleus</keyword>
<feature type="domain" description="G-patch" evidence="5">
    <location>
        <begin position="33"/>
        <end position="53"/>
    </location>
</feature>
<name>A0A7J7SFX4_PIPKU</name>
<dbReference type="InterPro" id="IPR026822">
    <property type="entry name" value="Spp2/MOS2_G-patch"/>
</dbReference>
<dbReference type="OrthoDB" id="5577072at2759"/>
<dbReference type="InterPro" id="IPR045166">
    <property type="entry name" value="Spp2-like"/>
</dbReference>
<evidence type="ECO:0000313" key="6">
    <source>
        <dbReference type="EMBL" id="KAF6287268.1"/>
    </source>
</evidence>
<dbReference type="Pfam" id="PF12656">
    <property type="entry name" value="G-patch_2"/>
    <property type="match status" value="1"/>
</dbReference>
<comment type="function">
    <text evidence="3">RNA-binding protein involved in pre-mRNA splicing.</text>
</comment>
<feature type="compositionally biased region" description="Basic and acidic residues" evidence="4">
    <location>
        <begin position="7"/>
        <end position="16"/>
    </location>
</feature>
<comment type="subcellular location">
    <subcellularLocation>
        <location evidence="1 3">Nucleus</location>
    </subcellularLocation>
</comment>
<evidence type="ECO:0000256" key="3">
    <source>
        <dbReference type="RuleBase" id="RU369096"/>
    </source>
</evidence>
<dbReference type="InterPro" id="IPR000467">
    <property type="entry name" value="G_patch_dom"/>
</dbReference>
<evidence type="ECO:0000259" key="5">
    <source>
        <dbReference type="PROSITE" id="PS50174"/>
    </source>
</evidence>
<keyword evidence="3" id="KW-0508">mRNA splicing</keyword>
<proteinExistence type="inferred from homology"/>
<keyword evidence="7" id="KW-1185">Reference proteome</keyword>
<evidence type="ECO:0000256" key="4">
    <source>
        <dbReference type="SAM" id="MobiDB-lite"/>
    </source>
</evidence>
<evidence type="ECO:0000313" key="7">
    <source>
        <dbReference type="Proteomes" id="UP000558488"/>
    </source>
</evidence>
<protein>
    <recommendedName>
        <fullName evidence="3">G-patch domain and KOW motifs-containing protein</fullName>
    </recommendedName>
</protein>
<comment type="caution">
    <text evidence="6">The sequence shown here is derived from an EMBL/GenBank/DDBJ whole genome shotgun (WGS) entry which is preliminary data.</text>
</comment>
<reference evidence="6 7" key="1">
    <citation type="journal article" date="2020" name="Nature">
        <title>Six reference-quality genomes reveal evolution of bat adaptations.</title>
        <authorList>
            <person name="Jebb D."/>
            <person name="Huang Z."/>
            <person name="Pippel M."/>
            <person name="Hughes G.M."/>
            <person name="Lavrichenko K."/>
            <person name="Devanna P."/>
            <person name="Winkler S."/>
            <person name="Jermiin L.S."/>
            <person name="Skirmuntt E.C."/>
            <person name="Katzourakis A."/>
            <person name="Burkitt-Gray L."/>
            <person name="Ray D.A."/>
            <person name="Sullivan K.A.M."/>
            <person name="Roscito J.G."/>
            <person name="Kirilenko B.M."/>
            <person name="Davalos L.M."/>
            <person name="Corthals A.P."/>
            <person name="Power M.L."/>
            <person name="Jones G."/>
            <person name="Ransome R.D."/>
            <person name="Dechmann D.K.N."/>
            <person name="Locatelli A.G."/>
            <person name="Puechmaille S.J."/>
            <person name="Fedrigo O."/>
            <person name="Jarvis E.D."/>
            <person name="Hiller M."/>
            <person name="Vernes S.C."/>
            <person name="Myers E.W."/>
            <person name="Teeling E.C."/>
        </authorList>
    </citation>
    <scope>NUCLEOTIDE SEQUENCE [LARGE SCALE GENOMIC DNA]</scope>
    <source>
        <strain evidence="6">MPipKuh1</strain>
        <tissue evidence="6">Flight muscle</tissue>
    </source>
</reference>
<dbReference type="AlphaFoldDB" id="A0A7J7SFX4"/>
<dbReference type="PANTHER" id="PTHR15818:SF2">
    <property type="entry name" value="G-PATCH DOMAIN AND KOW MOTIFS-CONTAINING PROTEIN"/>
    <property type="match status" value="1"/>
</dbReference>
<evidence type="ECO:0000256" key="1">
    <source>
        <dbReference type="ARBA" id="ARBA00004123"/>
    </source>
</evidence>